<reference evidence="7 8" key="1">
    <citation type="submission" date="2017-01" db="EMBL/GenBank/DDBJ databases">
        <authorList>
            <person name="Mah S.A."/>
            <person name="Swanson W.J."/>
            <person name="Moy G.W."/>
            <person name="Vacquier V.D."/>
        </authorList>
    </citation>
    <scope>NUCLEOTIDE SEQUENCE [LARGE SCALE GENOMIC DNA]</scope>
    <source>
        <strain evidence="7 8">DCY110</strain>
    </source>
</reference>
<keyword evidence="3" id="KW-0223">Dioxygenase</keyword>
<evidence type="ECO:0000256" key="2">
    <source>
        <dbReference type="ARBA" id="ARBA00022723"/>
    </source>
</evidence>
<evidence type="ECO:0000256" key="4">
    <source>
        <dbReference type="ARBA" id="ARBA00023002"/>
    </source>
</evidence>
<organism evidence="7 8">
    <name type="scientific">Rhodoferax koreensis</name>
    <dbReference type="NCBI Taxonomy" id="1842727"/>
    <lineage>
        <taxon>Bacteria</taxon>
        <taxon>Pseudomonadati</taxon>
        <taxon>Pseudomonadota</taxon>
        <taxon>Betaproteobacteria</taxon>
        <taxon>Burkholderiales</taxon>
        <taxon>Comamonadaceae</taxon>
        <taxon>Rhodoferax</taxon>
    </lineage>
</organism>
<evidence type="ECO:0000256" key="5">
    <source>
        <dbReference type="ARBA" id="ARBA00023004"/>
    </source>
</evidence>
<dbReference type="PROSITE" id="PS51184">
    <property type="entry name" value="JMJC"/>
    <property type="match status" value="1"/>
</dbReference>
<dbReference type="OrthoDB" id="9764016at2"/>
<evidence type="ECO:0000313" key="8">
    <source>
        <dbReference type="Proteomes" id="UP000186609"/>
    </source>
</evidence>
<dbReference type="Proteomes" id="UP000186609">
    <property type="component" value="Chromosome"/>
</dbReference>
<evidence type="ECO:0000259" key="6">
    <source>
        <dbReference type="PROSITE" id="PS51184"/>
    </source>
</evidence>
<dbReference type="SUPFAM" id="SSF51197">
    <property type="entry name" value="Clavaminate synthase-like"/>
    <property type="match status" value="1"/>
</dbReference>
<dbReference type="Gene3D" id="3.40.366.30">
    <property type="entry name" value="50S ribosomal protein L16 arginine hydroxylase, Chain A, Domain 2"/>
    <property type="match status" value="1"/>
</dbReference>
<keyword evidence="8" id="KW-1185">Reference proteome</keyword>
<dbReference type="InterPro" id="IPR046799">
    <property type="entry name" value="ROXA-like_wH"/>
</dbReference>
<dbReference type="AlphaFoldDB" id="A0A1P8JV26"/>
<dbReference type="KEGG" id="rhy:RD110_10685"/>
<sequence>MDISTGLPLLGGLSPQQFMKRHWQKKPLLIRQAVPGLKPLLDRAALFDLAGDEAVESRLVQQVGTSWKLRQGPFMRRALPPVKQPGWTLLVQGVDQHVDAVHALLQQFRFAPDARLDDLMISYASDGGGVGPHFDSYDVFLLQAHGRRRWRIGRQKDLSLVDGAPLKILANFEPEQEFVLEPGDMLYLPPRYAHDGVAEGECMTYSIGFRAPKRGELARELLQRMGDEADEVLGEVLYRDPAQPAVDAPAAIPEALQGFARGTLEALLADPLALACALGEVLTEPKANLWFDGGDEPVDVASGLTLDRRTRMMYDAQHVFINGESYRAGGRDASLMRRLADRRLLTAADLVRASDDARELLASWCASGWAHATR</sequence>
<dbReference type="InterPro" id="IPR003347">
    <property type="entry name" value="JmjC_dom"/>
</dbReference>
<dbReference type="RefSeq" id="WP_076199275.1">
    <property type="nucleotide sequence ID" value="NZ_CP019236.1"/>
</dbReference>
<dbReference type="GO" id="GO:0046872">
    <property type="term" value="F:metal ion binding"/>
    <property type="evidence" value="ECO:0007669"/>
    <property type="project" value="UniProtKB-KW"/>
</dbReference>
<protein>
    <submittedName>
        <fullName evidence="7">Cupin</fullName>
    </submittedName>
</protein>
<dbReference type="SMART" id="SM00558">
    <property type="entry name" value="JmjC"/>
    <property type="match status" value="1"/>
</dbReference>
<comment type="cofactor">
    <cofactor evidence="1">
        <name>Fe(2+)</name>
        <dbReference type="ChEBI" id="CHEBI:29033"/>
    </cofactor>
</comment>
<proteinExistence type="predicted"/>
<dbReference type="GO" id="GO:0016706">
    <property type="term" value="F:2-oxoglutarate-dependent dioxygenase activity"/>
    <property type="evidence" value="ECO:0007669"/>
    <property type="project" value="TreeGrafter"/>
</dbReference>
<keyword evidence="2" id="KW-0479">Metal-binding</keyword>
<dbReference type="PANTHER" id="PTHR13096:SF8">
    <property type="entry name" value="RIBOSOMAL OXYGENASE 1"/>
    <property type="match status" value="1"/>
</dbReference>
<evidence type="ECO:0000256" key="3">
    <source>
        <dbReference type="ARBA" id="ARBA00022964"/>
    </source>
</evidence>
<evidence type="ECO:0000313" key="7">
    <source>
        <dbReference type="EMBL" id="APW37595.1"/>
    </source>
</evidence>
<dbReference type="InterPro" id="IPR039994">
    <property type="entry name" value="NO66-like"/>
</dbReference>
<keyword evidence="5" id="KW-0408">Iron</keyword>
<feature type="domain" description="JmjC" evidence="6">
    <location>
        <begin position="100"/>
        <end position="226"/>
    </location>
</feature>
<keyword evidence="4" id="KW-0560">Oxidoreductase</keyword>
<accession>A0A1P8JV26</accession>
<evidence type="ECO:0000256" key="1">
    <source>
        <dbReference type="ARBA" id="ARBA00001954"/>
    </source>
</evidence>
<dbReference type="STRING" id="1842727.RD110_10685"/>
<dbReference type="EMBL" id="CP019236">
    <property type="protein sequence ID" value="APW37595.1"/>
    <property type="molecule type" value="Genomic_DNA"/>
</dbReference>
<gene>
    <name evidence="7" type="ORF">RD110_10685</name>
</gene>
<dbReference type="Pfam" id="PF08007">
    <property type="entry name" value="JmjC_2"/>
    <property type="match status" value="1"/>
</dbReference>
<dbReference type="Pfam" id="PF20514">
    <property type="entry name" value="WHD_ROXA"/>
    <property type="match status" value="1"/>
</dbReference>
<dbReference type="PANTHER" id="PTHR13096">
    <property type="entry name" value="MINA53 MYC INDUCED NUCLEAR ANTIGEN"/>
    <property type="match status" value="1"/>
</dbReference>
<name>A0A1P8JV26_9BURK</name>
<dbReference type="Gene3D" id="2.60.120.650">
    <property type="entry name" value="Cupin"/>
    <property type="match status" value="1"/>
</dbReference>